<dbReference type="Proteomes" id="UP000730161">
    <property type="component" value="Unassembled WGS sequence"/>
</dbReference>
<dbReference type="EMBL" id="JWHL01000003">
    <property type="protein sequence ID" value="MBR1368566.1"/>
    <property type="molecule type" value="Genomic_DNA"/>
</dbReference>
<dbReference type="Pfam" id="PF01863">
    <property type="entry name" value="YgjP-like"/>
    <property type="match status" value="1"/>
</dbReference>
<dbReference type="PANTHER" id="PTHR30399:SF1">
    <property type="entry name" value="UTP PYROPHOSPHATASE"/>
    <property type="match status" value="1"/>
</dbReference>
<evidence type="ECO:0000259" key="1">
    <source>
        <dbReference type="Pfam" id="PF01863"/>
    </source>
</evidence>
<dbReference type="AlphaFoldDB" id="A0A8J7W5C4"/>
<comment type="caution">
    <text evidence="2">The sequence shown here is derived from an EMBL/GenBank/DDBJ whole genome shotgun (WGS) entry which is preliminary data.</text>
</comment>
<name>A0A8J7W5C4_9EURY</name>
<evidence type="ECO:0000313" key="2">
    <source>
        <dbReference type="EMBL" id="MBR1368566.1"/>
    </source>
</evidence>
<reference evidence="2" key="1">
    <citation type="submission" date="2014-12" db="EMBL/GenBank/DDBJ databases">
        <authorList>
            <person name="Huang H.-H."/>
            <person name="Chen S.-C."/>
            <person name="Lai M.-C."/>
        </authorList>
    </citation>
    <scope>NUCLEOTIDE SEQUENCE</scope>
    <source>
        <strain evidence="2">K1F9705b</strain>
    </source>
</reference>
<gene>
    <name evidence="2" type="ORF">RJ53_03230</name>
</gene>
<evidence type="ECO:0000313" key="3">
    <source>
        <dbReference type="Proteomes" id="UP000730161"/>
    </source>
</evidence>
<keyword evidence="3" id="KW-1185">Reference proteome</keyword>
<accession>A0A8J7W5C4</accession>
<dbReference type="Gene3D" id="3.30.2010.10">
    <property type="entry name" value="Metalloproteases ('zincins'), catalytic domain"/>
    <property type="match status" value="1"/>
</dbReference>
<dbReference type="RefSeq" id="WP_211530199.1">
    <property type="nucleotide sequence ID" value="NZ_JWHL01000003.1"/>
</dbReference>
<organism evidence="2 3">
    <name type="scientific">Methanocalculus chunghsingensis</name>
    <dbReference type="NCBI Taxonomy" id="156457"/>
    <lineage>
        <taxon>Archaea</taxon>
        <taxon>Methanobacteriati</taxon>
        <taxon>Methanobacteriota</taxon>
        <taxon>Stenosarchaea group</taxon>
        <taxon>Methanomicrobia</taxon>
        <taxon>Methanomicrobiales</taxon>
        <taxon>Methanocalculaceae</taxon>
        <taxon>Methanocalculus</taxon>
    </lineage>
</organism>
<dbReference type="OrthoDB" id="308128at2157"/>
<proteinExistence type="predicted"/>
<dbReference type="PANTHER" id="PTHR30399">
    <property type="entry name" value="UNCHARACTERIZED PROTEIN YGJP"/>
    <property type="match status" value="1"/>
</dbReference>
<sequence length="241" mass="27765">MKGQCWIDGEEIIFYIAINRRRKRTALAIRDDLSVEIRSPSPLSRETAVSLLKAEACWIRKARMRKEEILEKTPVQEYEDGATIPFQGCLLTIRHTRTGNGYFAYIAGNELYLSLPQGRDAVDERERIVQAVIRCYSSAILPFAEEVAGRTAEAIGVPIPRIRFGYQKRRFGSCTQKNGIILNIRLALAPPVYLEYTIVHEVCHLREAHHQKQFWELVESVLPEYRTFHANLQKEGMRYAL</sequence>
<feature type="domain" description="YgjP-like metallopeptidase" evidence="1">
    <location>
        <begin position="23"/>
        <end position="234"/>
    </location>
</feature>
<protein>
    <recommendedName>
        <fullName evidence="1">YgjP-like metallopeptidase domain-containing protein</fullName>
    </recommendedName>
</protein>
<dbReference type="InterPro" id="IPR002725">
    <property type="entry name" value="YgjP-like_metallopeptidase"/>
</dbReference>
<dbReference type="InterPro" id="IPR053136">
    <property type="entry name" value="UTP_pyrophosphatase-like"/>
</dbReference>
<dbReference type="CDD" id="cd07344">
    <property type="entry name" value="M48_yhfN_like"/>
    <property type="match status" value="1"/>
</dbReference>